<comment type="caution">
    <text evidence="1">The sequence shown here is derived from an EMBL/GenBank/DDBJ whole genome shotgun (WGS) entry which is preliminary data.</text>
</comment>
<accession>A0A6P0UKP3</accession>
<protein>
    <recommendedName>
        <fullName evidence="3">Carboxypeptidase-like regulatory domain-containing protein</fullName>
    </recommendedName>
</protein>
<evidence type="ECO:0000313" key="1">
    <source>
        <dbReference type="EMBL" id="NER12439.1"/>
    </source>
</evidence>
<name>A0A6P0UKP3_9FLAO</name>
<dbReference type="Pfam" id="PF13715">
    <property type="entry name" value="CarbopepD_reg_2"/>
    <property type="match status" value="1"/>
</dbReference>
<evidence type="ECO:0008006" key="3">
    <source>
        <dbReference type="Google" id="ProtNLM"/>
    </source>
</evidence>
<dbReference type="Proteomes" id="UP000468581">
    <property type="component" value="Unassembled WGS sequence"/>
</dbReference>
<dbReference type="InterPro" id="IPR008969">
    <property type="entry name" value="CarboxyPept-like_regulatory"/>
</dbReference>
<evidence type="ECO:0000313" key="2">
    <source>
        <dbReference type="Proteomes" id="UP000468581"/>
    </source>
</evidence>
<gene>
    <name evidence="1" type="ORF">GWK08_03225</name>
</gene>
<dbReference type="AlphaFoldDB" id="A0A6P0UKP3"/>
<proteinExistence type="predicted"/>
<sequence>MRQLLLAILCFPLFLQGQDQKVLIDGKILNTSPDLEGIHVLNITALTGTITKKDGSFQIFGKLGDTLVISSVQYETHRIPLNEEIIRKKSLEVLLYAKVNKLDEVVVKPHNLSGNLSRDLGNVETEGKVVRPSRLGLPNIYVKPKTQTERRLYEAKSGGGILPLNPIINAISGRTKRLKQQLAIERKEKELTKTKEEFNPTIYSEYLKIPEDRLDDFIYFCAVDDTFVILQQRDDSILMLEYLRKKSEEYRQINKLD</sequence>
<dbReference type="SUPFAM" id="SSF49464">
    <property type="entry name" value="Carboxypeptidase regulatory domain-like"/>
    <property type="match status" value="1"/>
</dbReference>
<keyword evidence="2" id="KW-1185">Reference proteome</keyword>
<reference evidence="1 2" key="1">
    <citation type="submission" date="2020-01" db="EMBL/GenBank/DDBJ databases">
        <title>Leptobacterium flavescens.</title>
        <authorList>
            <person name="Wang G."/>
        </authorList>
    </citation>
    <scope>NUCLEOTIDE SEQUENCE [LARGE SCALE GENOMIC DNA]</scope>
    <source>
        <strain evidence="1 2">KCTC 22160</strain>
    </source>
</reference>
<organism evidence="1 2">
    <name type="scientific">Leptobacterium flavescens</name>
    <dbReference type="NCBI Taxonomy" id="472055"/>
    <lineage>
        <taxon>Bacteria</taxon>
        <taxon>Pseudomonadati</taxon>
        <taxon>Bacteroidota</taxon>
        <taxon>Flavobacteriia</taxon>
        <taxon>Flavobacteriales</taxon>
        <taxon>Flavobacteriaceae</taxon>
        <taxon>Leptobacterium</taxon>
    </lineage>
</organism>
<dbReference type="RefSeq" id="WP_163605463.1">
    <property type="nucleotide sequence ID" value="NZ_JAABOO010000001.1"/>
</dbReference>
<dbReference type="EMBL" id="JAABOO010000001">
    <property type="protein sequence ID" value="NER12439.1"/>
    <property type="molecule type" value="Genomic_DNA"/>
</dbReference>